<evidence type="ECO:0000256" key="2">
    <source>
        <dbReference type="ARBA" id="ARBA00022475"/>
    </source>
</evidence>
<dbReference type="Pfam" id="PF03631">
    <property type="entry name" value="Virul_fac_BrkB"/>
    <property type="match status" value="1"/>
</dbReference>
<dbReference type="AlphaFoldDB" id="A0A235F9B4"/>
<comment type="subcellular location">
    <subcellularLocation>
        <location evidence="1">Cell membrane</location>
        <topology evidence="1">Multi-pass membrane protein</topology>
    </subcellularLocation>
</comment>
<keyword evidence="4 6" id="KW-1133">Transmembrane helix</keyword>
<evidence type="ECO:0000256" key="4">
    <source>
        <dbReference type="ARBA" id="ARBA00022989"/>
    </source>
</evidence>
<feature type="transmembrane region" description="Helical" evidence="6">
    <location>
        <begin position="121"/>
        <end position="144"/>
    </location>
</feature>
<feature type="transmembrane region" description="Helical" evidence="6">
    <location>
        <begin position="199"/>
        <end position="220"/>
    </location>
</feature>
<dbReference type="EMBL" id="NOII01000003">
    <property type="protein sequence ID" value="OYD57295.1"/>
    <property type="molecule type" value="Genomic_DNA"/>
</dbReference>
<dbReference type="GO" id="GO:0005886">
    <property type="term" value="C:plasma membrane"/>
    <property type="evidence" value="ECO:0007669"/>
    <property type="project" value="UniProtKB-SubCell"/>
</dbReference>
<protein>
    <submittedName>
        <fullName evidence="7">Uncharacterized protein</fullName>
    </submittedName>
</protein>
<comment type="caution">
    <text evidence="7">The sequence shown here is derived from an EMBL/GenBank/DDBJ whole genome shotgun (WGS) entry which is preliminary data.</text>
</comment>
<name>A0A235F9B4_9BACL</name>
<keyword evidence="8" id="KW-1185">Reference proteome</keyword>
<evidence type="ECO:0000313" key="7">
    <source>
        <dbReference type="EMBL" id="OYD57295.1"/>
    </source>
</evidence>
<dbReference type="RefSeq" id="WP_094252643.1">
    <property type="nucleotide sequence ID" value="NZ_JBHLXL010000001.1"/>
</dbReference>
<dbReference type="NCBIfam" id="TIGR00765">
    <property type="entry name" value="yihY_not_rbn"/>
    <property type="match status" value="1"/>
</dbReference>
<dbReference type="Proteomes" id="UP000215059">
    <property type="component" value="Unassembled WGS sequence"/>
</dbReference>
<accession>A0A235F9B4</accession>
<keyword evidence="3 6" id="KW-0812">Transmembrane</keyword>
<feature type="transmembrane region" description="Helical" evidence="6">
    <location>
        <begin position="240"/>
        <end position="260"/>
    </location>
</feature>
<feature type="transmembrane region" description="Helical" evidence="6">
    <location>
        <begin position="82"/>
        <end position="101"/>
    </location>
</feature>
<evidence type="ECO:0000256" key="5">
    <source>
        <dbReference type="ARBA" id="ARBA00023136"/>
    </source>
</evidence>
<dbReference type="PIRSF" id="PIRSF035875">
    <property type="entry name" value="RNase_BN"/>
    <property type="match status" value="1"/>
</dbReference>
<proteinExistence type="predicted"/>
<evidence type="ECO:0000256" key="6">
    <source>
        <dbReference type="SAM" id="Phobius"/>
    </source>
</evidence>
<sequence length="266" mass="30536">MLLQQLKSRFVTMRVYDLSAQMAYYFLMSVFPFLFVIYSLLAYLPVNENALLLLVQPYAPDETFELITETLKYTTSHSSSNFLSLSLIATLWLSSMGFQCMKRILDDAYEVQSNDSALKQIAQGLLLTAGFMIAVLFSVIIPFFEKFIRVYLTNVFDIPKFYLFWTGVQWGIGSIFLFSFFIALYYFSPSINLTLRQVMPGAVFSMICWQLVSFGFAAYVSDNNYDAFYGQLGGIVVLMLWFYLSAMVIILGGIINAIYFNNEKRK</sequence>
<evidence type="ECO:0000256" key="3">
    <source>
        <dbReference type="ARBA" id="ARBA00022692"/>
    </source>
</evidence>
<evidence type="ECO:0000313" key="8">
    <source>
        <dbReference type="Proteomes" id="UP000215059"/>
    </source>
</evidence>
<feature type="transmembrane region" description="Helical" evidence="6">
    <location>
        <begin position="23"/>
        <end position="44"/>
    </location>
</feature>
<gene>
    <name evidence="7" type="ORF">CGZ90_11445</name>
</gene>
<dbReference type="PANTHER" id="PTHR30213:SF0">
    <property type="entry name" value="UPF0761 MEMBRANE PROTEIN YIHY"/>
    <property type="match status" value="1"/>
</dbReference>
<dbReference type="InterPro" id="IPR017039">
    <property type="entry name" value="Virul_fac_BrkB"/>
</dbReference>
<feature type="transmembrane region" description="Helical" evidence="6">
    <location>
        <begin position="164"/>
        <end position="187"/>
    </location>
</feature>
<dbReference type="PANTHER" id="PTHR30213">
    <property type="entry name" value="INNER MEMBRANE PROTEIN YHJD"/>
    <property type="match status" value="1"/>
</dbReference>
<keyword evidence="2" id="KW-1003">Cell membrane</keyword>
<keyword evidence="5 6" id="KW-0472">Membrane</keyword>
<organism evidence="7 8">
    <name type="scientific">Fictibacillus aquaticus</name>
    <dbReference type="NCBI Taxonomy" id="2021314"/>
    <lineage>
        <taxon>Bacteria</taxon>
        <taxon>Bacillati</taxon>
        <taxon>Bacillota</taxon>
        <taxon>Bacilli</taxon>
        <taxon>Bacillales</taxon>
        <taxon>Fictibacillaceae</taxon>
        <taxon>Fictibacillus</taxon>
    </lineage>
</organism>
<dbReference type="OrthoDB" id="9775903at2"/>
<reference evidence="7 8" key="1">
    <citation type="submission" date="2017-07" db="EMBL/GenBank/DDBJ databases">
        <title>Fictibacillus sp. nov. GDSW-R2A3 Genome sequencing and assembly.</title>
        <authorList>
            <person name="Mayilraj S."/>
        </authorList>
    </citation>
    <scope>NUCLEOTIDE SEQUENCE [LARGE SCALE GENOMIC DNA]</scope>
    <source>
        <strain evidence="7 8">GDSW-R2A3</strain>
    </source>
</reference>
<evidence type="ECO:0000256" key="1">
    <source>
        <dbReference type="ARBA" id="ARBA00004651"/>
    </source>
</evidence>